<keyword evidence="1" id="KW-1133">Transmembrane helix</keyword>
<dbReference type="Proteomes" id="UP000268233">
    <property type="component" value="Unassembled WGS sequence"/>
</dbReference>
<feature type="transmembrane region" description="Helical" evidence="1">
    <location>
        <begin position="21"/>
        <end position="39"/>
    </location>
</feature>
<dbReference type="EMBL" id="RBWW01000001">
    <property type="protein sequence ID" value="RKS83944.1"/>
    <property type="molecule type" value="Genomic_DNA"/>
</dbReference>
<evidence type="ECO:0000313" key="3">
    <source>
        <dbReference type="Proteomes" id="UP000268233"/>
    </source>
</evidence>
<keyword evidence="1" id="KW-0472">Membrane</keyword>
<organism evidence="2 3">
    <name type="scientific">Haloarcula quadrata</name>
    <dbReference type="NCBI Taxonomy" id="182779"/>
    <lineage>
        <taxon>Archaea</taxon>
        <taxon>Methanobacteriati</taxon>
        <taxon>Methanobacteriota</taxon>
        <taxon>Stenosarchaea group</taxon>
        <taxon>Halobacteria</taxon>
        <taxon>Halobacteriales</taxon>
        <taxon>Haloarculaceae</taxon>
        <taxon>Haloarcula</taxon>
    </lineage>
</organism>
<evidence type="ECO:0000313" key="2">
    <source>
        <dbReference type="EMBL" id="RKS83944.1"/>
    </source>
</evidence>
<proteinExistence type="predicted"/>
<evidence type="ECO:0000256" key="1">
    <source>
        <dbReference type="SAM" id="Phobius"/>
    </source>
</evidence>
<sequence>MDYQRYIDWADDRIVHDSRKVVLLFLVVTVVFSAGLGGVSTNSGTSQFQSITSG</sequence>
<keyword evidence="3" id="KW-1185">Reference proteome</keyword>
<accession>A0A495RA68</accession>
<dbReference type="AlphaFoldDB" id="A0A495RA68"/>
<gene>
    <name evidence="2" type="ORF">BDK61_3341</name>
</gene>
<keyword evidence="1" id="KW-0812">Transmembrane</keyword>
<comment type="caution">
    <text evidence="2">The sequence shown here is derived from an EMBL/GenBank/DDBJ whole genome shotgun (WGS) entry which is preliminary data.</text>
</comment>
<reference evidence="2 3" key="1">
    <citation type="submission" date="2018-10" db="EMBL/GenBank/DDBJ databases">
        <title>Genomic Encyclopedia of Archaeal and Bacterial Type Strains, Phase II (KMG-II): from individual species to whole genera.</title>
        <authorList>
            <person name="Goeker M."/>
        </authorList>
    </citation>
    <scope>NUCLEOTIDE SEQUENCE [LARGE SCALE GENOMIC DNA]</scope>
    <source>
        <strain evidence="2 3">DSM 11927</strain>
    </source>
</reference>
<protein>
    <submittedName>
        <fullName evidence="2">Uncharacterized protein</fullName>
    </submittedName>
</protein>
<name>A0A495RA68_9EURY</name>